<evidence type="ECO:0000313" key="3">
    <source>
        <dbReference type="EMBL" id="MBY8337623.1"/>
    </source>
</evidence>
<feature type="domain" description="Ferrous iron transporter FeoA-like" evidence="2">
    <location>
        <begin position="1"/>
        <end position="78"/>
    </location>
</feature>
<dbReference type="PANTHER" id="PTHR42954:SF2">
    <property type="entry name" value="FE(2+) TRANSPORT PROTEIN A"/>
    <property type="match status" value="1"/>
</dbReference>
<dbReference type="SUPFAM" id="SSF50037">
    <property type="entry name" value="C-terminal domain of transcriptional repressors"/>
    <property type="match status" value="1"/>
</dbReference>
<gene>
    <name evidence="3" type="ORF">KYN89_11280</name>
</gene>
<dbReference type="PANTHER" id="PTHR42954">
    <property type="entry name" value="FE(2+) TRANSPORT PROTEIN A"/>
    <property type="match status" value="1"/>
</dbReference>
<dbReference type="EMBL" id="JAHWXP010000003">
    <property type="protein sequence ID" value="MBY8337623.1"/>
    <property type="molecule type" value="Genomic_DNA"/>
</dbReference>
<dbReference type="SMART" id="SM00899">
    <property type="entry name" value="FeoA"/>
    <property type="match status" value="1"/>
</dbReference>
<reference evidence="3 4" key="1">
    <citation type="submission" date="2021-07" db="EMBL/GenBank/DDBJ databases">
        <title>Alteriqipengyuania abyssalis NZ-12B nov, sp.nov isolated from deep sea sponge in pacific ocean.</title>
        <authorList>
            <person name="Tareen S."/>
            <person name="Wink J."/>
        </authorList>
    </citation>
    <scope>NUCLEOTIDE SEQUENCE [LARGE SCALE GENOMIC DNA]</scope>
    <source>
        <strain evidence="3 4">NZ-12B</strain>
    </source>
</reference>
<name>A0ABS7PEW3_9SPHN</name>
<evidence type="ECO:0000259" key="2">
    <source>
        <dbReference type="SMART" id="SM00899"/>
    </source>
</evidence>
<organism evidence="3 4">
    <name type="scientific">Alteriqipengyuania abyssalis</name>
    <dbReference type="NCBI Taxonomy" id="2860200"/>
    <lineage>
        <taxon>Bacteria</taxon>
        <taxon>Pseudomonadati</taxon>
        <taxon>Pseudomonadota</taxon>
        <taxon>Alphaproteobacteria</taxon>
        <taxon>Sphingomonadales</taxon>
        <taxon>Erythrobacteraceae</taxon>
        <taxon>Alteriqipengyuania</taxon>
    </lineage>
</organism>
<dbReference type="InterPro" id="IPR038157">
    <property type="entry name" value="FeoA_core_dom"/>
</dbReference>
<accession>A0ABS7PEW3</accession>
<dbReference type="InterPro" id="IPR007167">
    <property type="entry name" value="Fe-transptr_FeoA-like"/>
</dbReference>
<protein>
    <submittedName>
        <fullName evidence="3">Ferrous iron transport protein A</fullName>
    </submittedName>
</protein>
<dbReference type="Pfam" id="PF04023">
    <property type="entry name" value="FeoA"/>
    <property type="match status" value="1"/>
</dbReference>
<dbReference type="InterPro" id="IPR052713">
    <property type="entry name" value="FeoA"/>
</dbReference>
<keyword evidence="1" id="KW-0408">Iron</keyword>
<proteinExistence type="predicted"/>
<dbReference type="Gene3D" id="2.30.30.90">
    <property type="match status" value="1"/>
</dbReference>
<dbReference type="InterPro" id="IPR008988">
    <property type="entry name" value="Transcriptional_repressor_C"/>
</dbReference>
<sequence>MTLESLQPGHRARIASIDWDALPPADGKRMRALGFEPGVEVSMAHHGVFGGRDPVAVSIGRMTIALRKVQAAAISLEQA</sequence>
<keyword evidence="4" id="KW-1185">Reference proteome</keyword>
<dbReference type="RefSeq" id="WP_054525192.1">
    <property type="nucleotide sequence ID" value="NZ_JAHWXP010000003.1"/>
</dbReference>
<dbReference type="Proteomes" id="UP000759298">
    <property type="component" value="Unassembled WGS sequence"/>
</dbReference>
<evidence type="ECO:0000313" key="4">
    <source>
        <dbReference type="Proteomes" id="UP000759298"/>
    </source>
</evidence>
<evidence type="ECO:0000256" key="1">
    <source>
        <dbReference type="ARBA" id="ARBA00023004"/>
    </source>
</evidence>
<comment type="caution">
    <text evidence="3">The sequence shown here is derived from an EMBL/GenBank/DDBJ whole genome shotgun (WGS) entry which is preliminary data.</text>
</comment>